<name>A0A6N9H4H9_9MICO</name>
<proteinExistence type="predicted"/>
<dbReference type="GO" id="GO:0032259">
    <property type="term" value="P:methylation"/>
    <property type="evidence" value="ECO:0007669"/>
    <property type="project" value="UniProtKB-KW"/>
</dbReference>
<dbReference type="InterPro" id="IPR051259">
    <property type="entry name" value="rRNA_Methyltransferase"/>
</dbReference>
<evidence type="ECO:0000259" key="3">
    <source>
        <dbReference type="Pfam" id="PF00588"/>
    </source>
</evidence>
<protein>
    <submittedName>
        <fullName evidence="4">rRNA methyltransferase</fullName>
    </submittedName>
</protein>
<accession>A0A6N9H4H9</accession>
<dbReference type="InterPro" id="IPR029026">
    <property type="entry name" value="tRNA_m1G_MTases_N"/>
</dbReference>
<keyword evidence="2 4" id="KW-0808">Transferase</keyword>
<dbReference type="CDD" id="cd18095">
    <property type="entry name" value="SpoU-like_rRNA-MTase"/>
    <property type="match status" value="1"/>
</dbReference>
<dbReference type="InterPro" id="IPR001537">
    <property type="entry name" value="SpoU_MeTrfase"/>
</dbReference>
<dbReference type="InterPro" id="IPR029028">
    <property type="entry name" value="Alpha/beta_knot_MTases"/>
</dbReference>
<dbReference type="GO" id="GO:0003723">
    <property type="term" value="F:RNA binding"/>
    <property type="evidence" value="ECO:0007669"/>
    <property type="project" value="InterPro"/>
</dbReference>
<dbReference type="EMBL" id="WWEQ01000007">
    <property type="protein sequence ID" value="MYM18967.1"/>
    <property type="molecule type" value="Genomic_DNA"/>
</dbReference>
<keyword evidence="5" id="KW-1185">Reference proteome</keyword>
<dbReference type="GO" id="GO:0008173">
    <property type="term" value="F:RNA methyltransferase activity"/>
    <property type="evidence" value="ECO:0007669"/>
    <property type="project" value="InterPro"/>
</dbReference>
<comment type="caution">
    <text evidence="4">The sequence shown here is derived from an EMBL/GenBank/DDBJ whole genome shotgun (WGS) entry which is preliminary data.</text>
</comment>
<evidence type="ECO:0000313" key="5">
    <source>
        <dbReference type="Proteomes" id="UP000469215"/>
    </source>
</evidence>
<gene>
    <name evidence="4" type="ORF">GSY69_02975</name>
</gene>
<dbReference type="AlphaFoldDB" id="A0A6N9H4H9"/>
<dbReference type="Gene3D" id="3.40.1280.10">
    <property type="match status" value="1"/>
</dbReference>
<evidence type="ECO:0000313" key="4">
    <source>
        <dbReference type="EMBL" id="MYM18967.1"/>
    </source>
</evidence>
<dbReference type="GO" id="GO:0006396">
    <property type="term" value="P:RNA processing"/>
    <property type="evidence" value="ECO:0007669"/>
    <property type="project" value="InterPro"/>
</dbReference>
<reference evidence="4 5" key="1">
    <citation type="submission" date="2020-01" db="EMBL/GenBank/DDBJ databases">
        <authorList>
            <person name="Deng T."/>
        </authorList>
    </citation>
    <scope>NUCLEOTIDE SEQUENCE [LARGE SCALE GENOMIC DNA]</scope>
    <source>
        <strain evidence="4 5">5221</strain>
    </source>
</reference>
<evidence type="ECO:0000256" key="2">
    <source>
        <dbReference type="ARBA" id="ARBA00022679"/>
    </source>
</evidence>
<sequence length="306" mass="31966">MSTQKKPEPAAAEVRAQAAAHGVDPARLVFVDDAADARLADYTQLTDVALRRVREPAEGMFIAESEKIIRRALAAGIAPRSFLMTPRWFAGIADVLGGSSAAAGEGQAGALGEEAPIFIGSAEVLESLTGFHLHRGALAAMARPVLPTVETVVAGARRVVIVEDVVDHTNLGAIFRSAAGLGVDAVLITPRSADPLYRRSIRVSMGTVFQVPWTRIDPWPGGLAALRAAGFHTAALALDDRAVSLREFALSAPERVALIMGTEGDGLRRSTLEAADSTVLIPMAGGVDSLNVAAATAVACYALQQD</sequence>
<feature type="domain" description="tRNA/rRNA methyltransferase SpoU type" evidence="3">
    <location>
        <begin position="159"/>
        <end position="301"/>
    </location>
</feature>
<dbReference type="SUPFAM" id="SSF55315">
    <property type="entry name" value="L30e-like"/>
    <property type="match status" value="1"/>
</dbReference>
<dbReference type="SUPFAM" id="SSF75217">
    <property type="entry name" value="alpha/beta knot"/>
    <property type="match status" value="1"/>
</dbReference>
<evidence type="ECO:0000256" key="1">
    <source>
        <dbReference type="ARBA" id="ARBA00022603"/>
    </source>
</evidence>
<keyword evidence="1 4" id="KW-0489">Methyltransferase</keyword>
<dbReference type="PANTHER" id="PTHR43191:SF12">
    <property type="entry name" value="RRNA METHYLASE"/>
    <property type="match status" value="1"/>
</dbReference>
<organism evidence="4 5">
    <name type="scientific">Brevibacterium rongguiense</name>
    <dbReference type="NCBI Taxonomy" id="2695267"/>
    <lineage>
        <taxon>Bacteria</taxon>
        <taxon>Bacillati</taxon>
        <taxon>Actinomycetota</taxon>
        <taxon>Actinomycetes</taxon>
        <taxon>Micrococcales</taxon>
        <taxon>Brevibacteriaceae</taxon>
        <taxon>Brevibacterium</taxon>
    </lineage>
</organism>
<dbReference type="Proteomes" id="UP000469215">
    <property type="component" value="Unassembled WGS sequence"/>
</dbReference>
<dbReference type="Pfam" id="PF00588">
    <property type="entry name" value="SpoU_methylase"/>
    <property type="match status" value="1"/>
</dbReference>
<dbReference type="InterPro" id="IPR029064">
    <property type="entry name" value="Ribosomal_eL30-like_sf"/>
</dbReference>
<dbReference type="PANTHER" id="PTHR43191">
    <property type="entry name" value="RRNA METHYLTRANSFERASE 3"/>
    <property type="match status" value="1"/>
</dbReference>